<gene>
    <name evidence="4" type="ORF">SAMN05216404_109109</name>
</gene>
<keyword evidence="2" id="KW-0732">Signal</keyword>
<dbReference type="RefSeq" id="WP_074747258.1">
    <property type="nucleotide sequence ID" value="NZ_FOCT01000009.1"/>
</dbReference>
<feature type="signal peptide" evidence="2">
    <location>
        <begin position="1"/>
        <end position="28"/>
    </location>
</feature>
<dbReference type="PROSITE" id="PS50222">
    <property type="entry name" value="EF_HAND_2"/>
    <property type="match status" value="1"/>
</dbReference>
<evidence type="ECO:0000256" key="1">
    <source>
        <dbReference type="SAM" id="MobiDB-lite"/>
    </source>
</evidence>
<dbReference type="Proteomes" id="UP000183898">
    <property type="component" value="Unassembled WGS sequence"/>
</dbReference>
<dbReference type="GO" id="GO:0005509">
    <property type="term" value="F:calcium ion binding"/>
    <property type="evidence" value="ECO:0007669"/>
    <property type="project" value="InterPro"/>
</dbReference>
<dbReference type="InterPro" id="IPR002048">
    <property type="entry name" value="EF_hand_dom"/>
</dbReference>
<name>A0A1H8KY42_9PROT</name>
<accession>A0A1H8KY42</accession>
<feature type="chain" id="PRO_5010300259" evidence="2">
    <location>
        <begin position="29"/>
        <end position="137"/>
    </location>
</feature>
<dbReference type="EMBL" id="FOCT01000009">
    <property type="protein sequence ID" value="SEN97804.1"/>
    <property type="molecule type" value="Genomic_DNA"/>
</dbReference>
<proteinExistence type="predicted"/>
<evidence type="ECO:0000313" key="4">
    <source>
        <dbReference type="EMBL" id="SEN97804.1"/>
    </source>
</evidence>
<reference evidence="4 5" key="1">
    <citation type="submission" date="2016-10" db="EMBL/GenBank/DDBJ databases">
        <authorList>
            <person name="de Groot N.N."/>
        </authorList>
    </citation>
    <scope>NUCLEOTIDE SEQUENCE [LARGE SCALE GENOMIC DNA]</scope>
    <source>
        <strain evidence="4 5">Nl18</strain>
    </source>
</reference>
<feature type="region of interest" description="Disordered" evidence="1">
    <location>
        <begin position="111"/>
        <end position="137"/>
    </location>
</feature>
<evidence type="ECO:0000256" key="2">
    <source>
        <dbReference type="SAM" id="SignalP"/>
    </source>
</evidence>
<feature type="domain" description="EF-hand" evidence="3">
    <location>
        <begin position="91"/>
        <end position="126"/>
    </location>
</feature>
<dbReference type="SUPFAM" id="SSF47473">
    <property type="entry name" value="EF-hand"/>
    <property type="match status" value="1"/>
</dbReference>
<evidence type="ECO:0000313" key="5">
    <source>
        <dbReference type="Proteomes" id="UP000183898"/>
    </source>
</evidence>
<protein>
    <submittedName>
        <fullName evidence="4">EF hand</fullName>
    </submittedName>
</protein>
<sequence length="137" mass="14322">MQDKKSTLSIVIGSVLATGLSASPIVFAGDSEADSKASNPFVMQSLNERYVVAYADRVDPSKYGAGAKAAEGNCGMSLADKNKDNKVTKEEFIKHHEGIFDKIDANKDGAVDPAEADSFAKSKAGGGTAAPHGQMKK</sequence>
<organism evidence="4 5">
    <name type="scientific">Nitrosospira multiformis</name>
    <dbReference type="NCBI Taxonomy" id="1231"/>
    <lineage>
        <taxon>Bacteria</taxon>
        <taxon>Pseudomonadati</taxon>
        <taxon>Pseudomonadota</taxon>
        <taxon>Betaproteobacteria</taxon>
        <taxon>Nitrosomonadales</taxon>
        <taxon>Nitrosomonadaceae</taxon>
        <taxon>Nitrosospira</taxon>
    </lineage>
</organism>
<dbReference type="InterPro" id="IPR011992">
    <property type="entry name" value="EF-hand-dom_pair"/>
</dbReference>
<dbReference type="Pfam" id="PF13202">
    <property type="entry name" value="EF-hand_5"/>
    <property type="match status" value="2"/>
</dbReference>
<dbReference type="AlphaFoldDB" id="A0A1H8KY42"/>
<dbReference type="Gene3D" id="1.10.238.10">
    <property type="entry name" value="EF-hand"/>
    <property type="match status" value="1"/>
</dbReference>
<evidence type="ECO:0000259" key="3">
    <source>
        <dbReference type="PROSITE" id="PS50222"/>
    </source>
</evidence>